<dbReference type="InterPro" id="IPR036285">
    <property type="entry name" value="PRP4-like_sf"/>
</dbReference>
<dbReference type="GO" id="GO:0016607">
    <property type="term" value="C:nuclear speck"/>
    <property type="evidence" value="ECO:0007669"/>
    <property type="project" value="UniProtKB-SubCell"/>
</dbReference>
<dbReference type="Ensembl" id="ENSPMGT00000001172.1">
    <property type="protein sequence ID" value="ENSPMGP00000001107.1"/>
    <property type="gene ID" value="ENSPMGG00000000997.1"/>
</dbReference>
<dbReference type="PROSITE" id="PS00678">
    <property type="entry name" value="WD_REPEATS_1"/>
    <property type="match status" value="2"/>
</dbReference>
<dbReference type="SMART" id="SM00500">
    <property type="entry name" value="SFM"/>
    <property type="match status" value="1"/>
</dbReference>
<dbReference type="InterPro" id="IPR014906">
    <property type="entry name" value="PRP4-like"/>
</dbReference>
<dbReference type="GO" id="GO:0017070">
    <property type="term" value="F:U6 snRNA binding"/>
    <property type="evidence" value="ECO:0007669"/>
    <property type="project" value="TreeGrafter"/>
</dbReference>
<evidence type="ECO:0000256" key="3">
    <source>
        <dbReference type="ARBA" id="ARBA00022728"/>
    </source>
</evidence>
<dbReference type="FunFam" id="4.10.280.110:FF:000002">
    <property type="entry name" value="U4/U6 small nuclear ribonucleoprotein Prp4"/>
    <property type="match status" value="1"/>
</dbReference>
<evidence type="ECO:0000256" key="5">
    <source>
        <dbReference type="PROSITE-ProRule" id="PRU00221"/>
    </source>
</evidence>
<feature type="repeat" description="WD" evidence="5">
    <location>
        <begin position="289"/>
        <end position="335"/>
    </location>
</feature>
<feature type="repeat" description="WD" evidence="5">
    <location>
        <begin position="389"/>
        <end position="430"/>
    </location>
</feature>
<dbReference type="GO" id="GO:0005681">
    <property type="term" value="C:spliceosomal complex"/>
    <property type="evidence" value="ECO:0007669"/>
    <property type="project" value="UniProtKB-KW"/>
</dbReference>
<dbReference type="InterPro" id="IPR015943">
    <property type="entry name" value="WD40/YVTN_repeat-like_dom_sf"/>
</dbReference>
<dbReference type="Pfam" id="PF00400">
    <property type="entry name" value="WD40"/>
    <property type="match status" value="4"/>
</dbReference>
<dbReference type="GO" id="GO:0000398">
    <property type="term" value="P:mRNA splicing, via spliceosome"/>
    <property type="evidence" value="ECO:0007669"/>
    <property type="project" value="TreeGrafter"/>
</dbReference>
<evidence type="ECO:0000256" key="4">
    <source>
        <dbReference type="ARBA" id="ARBA00022737"/>
    </source>
</evidence>
<feature type="repeat" description="WD" evidence="5">
    <location>
        <begin position="474"/>
        <end position="508"/>
    </location>
</feature>
<organism evidence="8 9">
    <name type="scientific">Periophthalmus magnuspinnatus</name>
    <dbReference type="NCBI Taxonomy" id="409849"/>
    <lineage>
        <taxon>Eukaryota</taxon>
        <taxon>Metazoa</taxon>
        <taxon>Chordata</taxon>
        <taxon>Craniata</taxon>
        <taxon>Vertebrata</taxon>
        <taxon>Euteleostomi</taxon>
        <taxon>Actinopterygii</taxon>
        <taxon>Neopterygii</taxon>
        <taxon>Teleostei</taxon>
        <taxon>Neoteleostei</taxon>
        <taxon>Acanthomorphata</taxon>
        <taxon>Gobiaria</taxon>
        <taxon>Gobiiformes</taxon>
        <taxon>Gobioidei</taxon>
        <taxon>Gobiidae</taxon>
        <taxon>Oxudercinae</taxon>
        <taxon>Periophthalmus</taxon>
    </lineage>
</organism>
<feature type="compositionally biased region" description="Polar residues" evidence="6">
    <location>
        <begin position="1"/>
        <end position="11"/>
    </location>
</feature>
<name>A0A3B3Z934_9GOBI</name>
<dbReference type="STRING" id="409849.ENSPMGP00000001107"/>
<evidence type="ECO:0000259" key="7">
    <source>
        <dbReference type="SMART" id="SM00500"/>
    </source>
</evidence>
<dbReference type="CDD" id="cd00200">
    <property type="entry name" value="WD40"/>
    <property type="match status" value="1"/>
</dbReference>
<dbReference type="InterPro" id="IPR020472">
    <property type="entry name" value="WD40_PAC1"/>
</dbReference>
<dbReference type="InterPro" id="IPR001680">
    <property type="entry name" value="WD40_rpt"/>
</dbReference>
<protein>
    <recommendedName>
        <fullName evidence="7">Pre-mRNA processing factor 4 (PRP4)-like domain-containing protein</fullName>
    </recommendedName>
</protein>
<dbReference type="PANTHER" id="PTHR19846:SF0">
    <property type="entry name" value="PRE-MRNA PROCESSING FACTOR 4"/>
    <property type="match status" value="1"/>
</dbReference>
<keyword evidence="3" id="KW-0747">Spliceosome</keyword>
<dbReference type="PROSITE" id="PS50082">
    <property type="entry name" value="WD_REPEATS_2"/>
    <property type="match status" value="4"/>
</dbReference>
<evidence type="ECO:0000313" key="9">
    <source>
        <dbReference type="Proteomes" id="UP000261520"/>
    </source>
</evidence>
<keyword evidence="3" id="KW-0508">mRNA splicing</keyword>
<keyword evidence="2 5" id="KW-0853">WD repeat</keyword>
<reference evidence="8" key="1">
    <citation type="submission" date="2025-08" db="UniProtKB">
        <authorList>
            <consortium name="Ensembl"/>
        </authorList>
    </citation>
    <scope>IDENTIFICATION</scope>
</reference>
<feature type="repeat" description="WD" evidence="5">
    <location>
        <begin position="431"/>
        <end position="463"/>
    </location>
</feature>
<dbReference type="PRINTS" id="PR00320">
    <property type="entry name" value="GPROTEINBRPT"/>
</dbReference>
<evidence type="ECO:0000256" key="6">
    <source>
        <dbReference type="SAM" id="MobiDB-lite"/>
    </source>
</evidence>
<dbReference type="FunFam" id="2.130.10.10:FF:000411">
    <property type="entry name" value="U4/U6 small nuclear ribonucleoprotein Prp4"/>
    <property type="match status" value="1"/>
</dbReference>
<feature type="compositionally biased region" description="Basic and acidic residues" evidence="6">
    <location>
        <begin position="30"/>
        <end position="39"/>
    </location>
</feature>
<accession>A0A3B3Z934</accession>
<dbReference type="SUPFAM" id="SSF158230">
    <property type="entry name" value="PRP4-like"/>
    <property type="match status" value="1"/>
</dbReference>
<dbReference type="Pfam" id="PF08799">
    <property type="entry name" value="PRP4"/>
    <property type="match status" value="1"/>
</dbReference>
<evidence type="ECO:0000256" key="1">
    <source>
        <dbReference type="ARBA" id="ARBA00004324"/>
    </source>
</evidence>
<reference evidence="8" key="2">
    <citation type="submission" date="2025-09" db="UniProtKB">
        <authorList>
            <consortium name="Ensembl"/>
        </authorList>
    </citation>
    <scope>IDENTIFICATION</scope>
</reference>
<dbReference type="Gene3D" id="2.130.10.10">
    <property type="entry name" value="YVTN repeat-like/Quinoprotein amine dehydrogenase"/>
    <property type="match status" value="2"/>
</dbReference>
<dbReference type="SMART" id="SM00320">
    <property type="entry name" value="WD40"/>
    <property type="match status" value="5"/>
</dbReference>
<dbReference type="InterPro" id="IPR036322">
    <property type="entry name" value="WD40_repeat_dom_sf"/>
</dbReference>
<feature type="domain" description="Pre-mRNA processing factor 4 (PRP4)-like" evidence="7">
    <location>
        <begin position="111"/>
        <end position="163"/>
    </location>
</feature>
<dbReference type="AlphaFoldDB" id="A0A3B3Z934"/>
<keyword evidence="3" id="KW-0507">mRNA processing</keyword>
<comment type="subcellular location">
    <subcellularLocation>
        <location evidence="1">Nucleus speckle</location>
    </subcellularLocation>
</comment>
<keyword evidence="4" id="KW-0677">Repeat</keyword>
<dbReference type="SUPFAM" id="SSF50978">
    <property type="entry name" value="WD40 repeat-like"/>
    <property type="match status" value="1"/>
</dbReference>
<dbReference type="GO" id="GO:0046540">
    <property type="term" value="C:U4/U6 x U5 tri-snRNP complex"/>
    <property type="evidence" value="ECO:0007669"/>
    <property type="project" value="TreeGrafter"/>
</dbReference>
<dbReference type="PROSITE" id="PS50294">
    <property type="entry name" value="WD_REPEATS_REGION"/>
    <property type="match status" value="4"/>
</dbReference>
<feature type="region of interest" description="Disordered" evidence="6">
    <location>
        <begin position="1"/>
        <end position="54"/>
    </location>
</feature>
<dbReference type="Gene3D" id="4.10.280.110">
    <property type="entry name" value="Pre-mRNA processing factor 4 domain"/>
    <property type="match status" value="1"/>
</dbReference>
<evidence type="ECO:0000256" key="2">
    <source>
        <dbReference type="ARBA" id="ARBA00022574"/>
    </source>
</evidence>
<dbReference type="InterPro" id="IPR019775">
    <property type="entry name" value="WD40_repeat_CS"/>
</dbReference>
<dbReference type="PANTHER" id="PTHR19846">
    <property type="entry name" value="WD40 REPEAT PROTEIN"/>
    <property type="match status" value="1"/>
</dbReference>
<dbReference type="Proteomes" id="UP000261520">
    <property type="component" value="Unplaced"/>
</dbReference>
<evidence type="ECO:0000313" key="8">
    <source>
        <dbReference type="Ensembl" id="ENSPMGP00000001107.1"/>
    </source>
</evidence>
<proteinExistence type="predicted"/>
<dbReference type="GO" id="GO:0030621">
    <property type="term" value="F:U4 snRNA binding"/>
    <property type="evidence" value="ECO:0007669"/>
    <property type="project" value="TreeGrafter"/>
</dbReference>
<keyword evidence="9" id="KW-1185">Reference proteome</keyword>
<sequence>GCSSRGASTVMSDDDDTPLVKKPRVFYGSLEDKERERLNAESGSKPGPESGVQSGIQAGIQAGIQTGIQAGIQAGNINISSGETLDIEERVCERLEEFERRRRARQITVSTDDTEVKAGLRALGEPITVFGEGPADRRERLRSILSVVGPDALKKSRKDEERGRRSHEECSQTWYHEGHASLQEARLWLAHYSLPRAMRRLENARLQKDVSDATKAMKQQELHKGLRNLNNFCSQIGDDRPISFCHFSPDSKVLATASCVIVACTPCYCRVYTVLCHVLCYIYSIHYICSGHNTNVGAIVFRPNATSTSDVNLASCAADGTVKLWNMESDRVPPVKIYKLAALLYRRLQSVGGKVAAYSLKMTACVCCRGLDAFGRVWDLRTGRCVVFLEGHLKEIYSVNFSPNGHHLATGSADNTCKVWELRNRRCLYTVPAHQNLLSAARFQPTDGHFLLTGAYDNTAKVWTHPGWMPLKTLAGHEGKVMGLDISADGKLIATCSYDRTFKLWMSE</sequence>